<sequence length="142" mass="15742">MALRVSVWYLLLLIVSEAQTEMRQAYLTRATGQECQTSAIGEAWTSISNIGCYIKCTFLYRVTCESVVYNPDTKGCTPGSVALESLAFGSLGQSRIPARDSDEEIYYAKRPVPECNTTSGYELVDNCGSYICRPTSFNFSKI</sequence>
<feature type="chain" id="PRO_5042238995" evidence="1">
    <location>
        <begin position="19"/>
        <end position="142"/>
    </location>
</feature>
<dbReference type="AlphaFoldDB" id="A0AAE1AGK4"/>
<gene>
    <name evidence="2" type="ORF">RRG08_022950</name>
</gene>
<evidence type="ECO:0000256" key="1">
    <source>
        <dbReference type="SAM" id="SignalP"/>
    </source>
</evidence>
<comment type="caution">
    <text evidence="2">The sequence shown here is derived from an EMBL/GenBank/DDBJ whole genome shotgun (WGS) entry which is preliminary data.</text>
</comment>
<feature type="signal peptide" evidence="1">
    <location>
        <begin position="1"/>
        <end position="18"/>
    </location>
</feature>
<accession>A0AAE1AGK4</accession>
<protein>
    <submittedName>
        <fullName evidence="2">Uncharacterized protein</fullName>
    </submittedName>
</protein>
<keyword evidence="3" id="KW-1185">Reference proteome</keyword>
<organism evidence="2 3">
    <name type="scientific">Elysia crispata</name>
    <name type="common">lettuce slug</name>
    <dbReference type="NCBI Taxonomy" id="231223"/>
    <lineage>
        <taxon>Eukaryota</taxon>
        <taxon>Metazoa</taxon>
        <taxon>Spiralia</taxon>
        <taxon>Lophotrochozoa</taxon>
        <taxon>Mollusca</taxon>
        <taxon>Gastropoda</taxon>
        <taxon>Heterobranchia</taxon>
        <taxon>Euthyneura</taxon>
        <taxon>Panpulmonata</taxon>
        <taxon>Sacoglossa</taxon>
        <taxon>Placobranchoidea</taxon>
        <taxon>Plakobranchidae</taxon>
        <taxon>Elysia</taxon>
    </lineage>
</organism>
<keyword evidence="1" id="KW-0732">Signal</keyword>
<reference evidence="2" key="1">
    <citation type="journal article" date="2023" name="G3 (Bethesda)">
        <title>A reference genome for the long-term kleptoplast-retaining sea slug Elysia crispata morphotype clarki.</title>
        <authorList>
            <person name="Eastman K.E."/>
            <person name="Pendleton A.L."/>
            <person name="Shaikh M.A."/>
            <person name="Suttiyut T."/>
            <person name="Ogas R."/>
            <person name="Tomko P."/>
            <person name="Gavelis G."/>
            <person name="Widhalm J.R."/>
            <person name="Wisecaver J.H."/>
        </authorList>
    </citation>
    <scope>NUCLEOTIDE SEQUENCE</scope>
    <source>
        <strain evidence="2">ECLA1</strain>
    </source>
</reference>
<dbReference type="Proteomes" id="UP001283361">
    <property type="component" value="Unassembled WGS sequence"/>
</dbReference>
<proteinExistence type="predicted"/>
<dbReference type="EMBL" id="JAWDGP010001973">
    <property type="protein sequence ID" value="KAK3786327.1"/>
    <property type="molecule type" value="Genomic_DNA"/>
</dbReference>
<evidence type="ECO:0000313" key="2">
    <source>
        <dbReference type="EMBL" id="KAK3786327.1"/>
    </source>
</evidence>
<name>A0AAE1AGK4_9GAST</name>
<evidence type="ECO:0000313" key="3">
    <source>
        <dbReference type="Proteomes" id="UP001283361"/>
    </source>
</evidence>